<dbReference type="Pfam" id="PF10263">
    <property type="entry name" value="SprT-like"/>
    <property type="match status" value="1"/>
</dbReference>
<dbReference type="OrthoDB" id="9799909at2"/>
<dbReference type="GO" id="GO:0006950">
    <property type="term" value="P:response to stress"/>
    <property type="evidence" value="ECO:0007669"/>
    <property type="project" value="UniProtKB-ARBA"/>
</dbReference>
<proteinExistence type="predicted"/>
<dbReference type="AlphaFoldDB" id="A0A3N5BH31"/>
<dbReference type="Pfam" id="PF17283">
    <property type="entry name" value="Zn_ribbon_SprT"/>
    <property type="match status" value="1"/>
</dbReference>
<dbReference type="InterPro" id="IPR006640">
    <property type="entry name" value="SprT-like_domain"/>
</dbReference>
<protein>
    <submittedName>
        <fullName evidence="2">SprT-like protein</fullName>
    </submittedName>
</protein>
<reference evidence="2 3" key="1">
    <citation type="submission" date="2018-11" db="EMBL/GenBank/DDBJ databases">
        <title>Genomic Encyclopedia of Type Strains, Phase IV (KMG-IV): sequencing the most valuable type-strain genomes for metagenomic binning, comparative biology and taxonomic classification.</title>
        <authorList>
            <person name="Goeker M."/>
        </authorList>
    </citation>
    <scope>NUCLEOTIDE SEQUENCE [LARGE SCALE GENOMIC DNA]</scope>
    <source>
        <strain evidence="2 3">DSM 18090</strain>
    </source>
</reference>
<name>A0A3N5BH31_9BACI</name>
<dbReference type="NCBIfam" id="NF003339">
    <property type="entry name" value="PRK04351.1"/>
    <property type="match status" value="1"/>
</dbReference>
<keyword evidence="3" id="KW-1185">Reference proteome</keyword>
<evidence type="ECO:0000259" key="1">
    <source>
        <dbReference type="SMART" id="SM00731"/>
    </source>
</evidence>
<evidence type="ECO:0000313" key="3">
    <source>
        <dbReference type="Proteomes" id="UP000276443"/>
    </source>
</evidence>
<dbReference type="Proteomes" id="UP000276443">
    <property type="component" value="Unassembled WGS sequence"/>
</dbReference>
<accession>A0A3N5BH31</accession>
<dbReference type="EMBL" id="RKRF01000001">
    <property type="protein sequence ID" value="RPF57104.1"/>
    <property type="molecule type" value="Genomic_DNA"/>
</dbReference>
<feature type="domain" description="SprT-like" evidence="1">
    <location>
        <begin position="3"/>
        <end position="146"/>
    </location>
</feature>
<comment type="caution">
    <text evidence="2">The sequence shown here is derived from an EMBL/GenBank/DDBJ whole genome shotgun (WGS) entry which is preliminary data.</text>
</comment>
<dbReference type="RefSeq" id="WP_124218895.1">
    <property type="nucleotide sequence ID" value="NZ_RKRF01000001.1"/>
</dbReference>
<dbReference type="InterPro" id="IPR035240">
    <property type="entry name" value="SprT_Zn_ribbon"/>
</dbReference>
<gene>
    <name evidence="2" type="ORF">EDC24_0055</name>
</gene>
<dbReference type="SMART" id="SM00731">
    <property type="entry name" value="SprT"/>
    <property type="match status" value="1"/>
</dbReference>
<evidence type="ECO:0000313" key="2">
    <source>
        <dbReference type="EMBL" id="RPF57104.1"/>
    </source>
</evidence>
<sequence length="147" mass="17579">MDQELLILIKEVSKKYFDKPFIGDARFNKRLRTTGGRYIPHSQVIEINPKYLTELGYDELIGIIKHELAHYHLHIEGKPYHHRSKDFRSLLKETGAPRFCKILPSEEKKPRLIYECQNCGQQYKRKRRIDLKRYRCGRCNGQLKQIH</sequence>
<organism evidence="2 3">
    <name type="scientific">Aquisalibacillus elongatus</name>
    <dbReference type="NCBI Taxonomy" id="485577"/>
    <lineage>
        <taxon>Bacteria</taxon>
        <taxon>Bacillati</taxon>
        <taxon>Bacillota</taxon>
        <taxon>Bacilli</taxon>
        <taxon>Bacillales</taxon>
        <taxon>Bacillaceae</taxon>
        <taxon>Aquisalibacillus</taxon>
    </lineage>
</organism>